<dbReference type="RefSeq" id="WP_182978855.1">
    <property type="nucleotide sequence ID" value="NZ_BAABGB010000025.1"/>
</dbReference>
<keyword evidence="3 4" id="KW-0456">Lyase</keyword>
<dbReference type="InterPro" id="IPR004369">
    <property type="entry name" value="Prolyl-tRNA_editing_YbaK/EbsC"/>
</dbReference>
<reference evidence="6 7" key="1">
    <citation type="submission" date="2020-04" db="EMBL/GenBank/DDBJ databases">
        <title>Description of novel Gluconacetobacter.</title>
        <authorList>
            <person name="Sombolestani A."/>
        </authorList>
    </citation>
    <scope>NUCLEOTIDE SEQUENCE [LARGE SCALE GENOMIC DNA]</scope>
    <source>
        <strain evidence="6 7">LMG 27724</strain>
    </source>
</reference>
<comment type="caution">
    <text evidence="6">The sequence shown here is derived from an EMBL/GenBank/DDBJ whole genome shotgun (WGS) entry which is preliminary data.</text>
</comment>
<keyword evidence="7" id="KW-1185">Reference proteome</keyword>
<dbReference type="InterPro" id="IPR007214">
    <property type="entry name" value="YbaK/aa-tRNA-synth-assoc-dom"/>
</dbReference>
<dbReference type="PANTHER" id="PTHR30411">
    <property type="entry name" value="CYTOPLASMIC PROTEIN"/>
    <property type="match status" value="1"/>
</dbReference>
<dbReference type="GO" id="GO:0006412">
    <property type="term" value="P:translation"/>
    <property type="evidence" value="ECO:0007669"/>
    <property type="project" value="UniProtKB-KW"/>
</dbReference>
<dbReference type="PIRSF" id="PIRSF006181">
    <property type="entry name" value="EbsC_YbaK"/>
    <property type="match status" value="1"/>
</dbReference>
<gene>
    <name evidence="6" type="primary">ybaK</name>
    <name evidence="6" type="ORF">HLH35_09230</name>
</gene>
<feature type="domain" description="YbaK/aminoacyl-tRNA synthetase-associated" evidence="5">
    <location>
        <begin position="36"/>
        <end position="147"/>
    </location>
</feature>
<evidence type="ECO:0000313" key="7">
    <source>
        <dbReference type="Proteomes" id="UP000577891"/>
    </source>
</evidence>
<dbReference type="NCBIfam" id="TIGR00011">
    <property type="entry name" value="YbaK_EbsC"/>
    <property type="match status" value="1"/>
</dbReference>
<dbReference type="GO" id="GO:0002161">
    <property type="term" value="F:aminoacyl-tRNA deacylase activity"/>
    <property type="evidence" value="ECO:0007669"/>
    <property type="project" value="InterPro"/>
</dbReference>
<evidence type="ECO:0000256" key="2">
    <source>
        <dbReference type="ARBA" id="ARBA00022917"/>
    </source>
</evidence>
<sequence>MQQDKTAGTSFLTERGVRFSVHRYEYDPAGTLIGMQAASAIGEDPSFVFKTLMVRVDREKPVCLIVPAAGKVNLKQVAALFGGRNARMIPAAEAEELTGFQVGGISPFGQKTQVPVVIDAAASSKDYIYVNAGARGLVVKIAPDDARSAVDATLAPISSPQAGWKSN</sequence>
<evidence type="ECO:0000256" key="4">
    <source>
        <dbReference type="PIRNR" id="PIRNR006181"/>
    </source>
</evidence>
<dbReference type="CDD" id="cd00002">
    <property type="entry name" value="YbaK_deacylase"/>
    <property type="match status" value="1"/>
</dbReference>
<dbReference type="EC" id="4.2.-.-" evidence="4"/>
<dbReference type="AlphaFoldDB" id="A0A7W4J0B1"/>
<organism evidence="6 7">
    <name type="scientific">Gluconacetobacter asukensis</name>
    <dbReference type="NCBI Taxonomy" id="1017181"/>
    <lineage>
        <taxon>Bacteria</taxon>
        <taxon>Pseudomonadati</taxon>
        <taxon>Pseudomonadota</taxon>
        <taxon>Alphaproteobacteria</taxon>
        <taxon>Acetobacterales</taxon>
        <taxon>Acetobacteraceae</taxon>
        <taxon>Gluconacetobacter</taxon>
    </lineage>
</organism>
<accession>A0A7W4J0B1</accession>
<evidence type="ECO:0000259" key="5">
    <source>
        <dbReference type="Pfam" id="PF04073"/>
    </source>
</evidence>
<dbReference type="Gene3D" id="3.90.960.10">
    <property type="entry name" value="YbaK/aminoacyl-tRNA synthetase-associated domain"/>
    <property type="match status" value="1"/>
</dbReference>
<comment type="similarity">
    <text evidence="1 4">Belongs to the prolyl-tRNA editing family. YbaK/EbsC subfamily.</text>
</comment>
<name>A0A7W4J0B1_9PROT</name>
<dbReference type="Proteomes" id="UP000577891">
    <property type="component" value="Unassembled WGS sequence"/>
</dbReference>
<keyword evidence="2 4" id="KW-0648">Protein biosynthesis</keyword>
<protein>
    <recommendedName>
        <fullName evidence="4">Cys-tRNA(Pro)/Cys-tRNA(Cys) deacylase</fullName>
        <ecNumber evidence="4">4.2.-.-</ecNumber>
    </recommendedName>
</protein>
<evidence type="ECO:0000313" key="6">
    <source>
        <dbReference type="EMBL" id="MBB2172300.1"/>
    </source>
</evidence>
<dbReference type="PANTHER" id="PTHR30411:SF0">
    <property type="entry name" value="CYS-TRNA(PRO)_CYS-TRNA(CYS) DEACYLASE YBAK"/>
    <property type="match status" value="1"/>
</dbReference>
<dbReference type="Pfam" id="PF04073">
    <property type="entry name" value="tRNA_edit"/>
    <property type="match status" value="1"/>
</dbReference>
<proteinExistence type="inferred from homology"/>
<dbReference type="SUPFAM" id="SSF55826">
    <property type="entry name" value="YbaK/ProRS associated domain"/>
    <property type="match status" value="1"/>
</dbReference>
<evidence type="ECO:0000256" key="3">
    <source>
        <dbReference type="ARBA" id="ARBA00023239"/>
    </source>
</evidence>
<evidence type="ECO:0000256" key="1">
    <source>
        <dbReference type="ARBA" id="ARBA00009798"/>
    </source>
</evidence>
<dbReference type="EMBL" id="JABEQE010000006">
    <property type="protein sequence ID" value="MBB2172300.1"/>
    <property type="molecule type" value="Genomic_DNA"/>
</dbReference>
<dbReference type="InterPro" id="IPR036754">
    <property type="entry name" value="YbaK/aa-tRNA-synt-asso_dom_sf"/>
</dbReference>
<dbReference type="GO" id="GO:0016829">
    <property type="term" value="F:lyase activity"/>
    <property type="evidence" value="ECO:0007669"/>
    <property type="project" value="UniProtKB-KW"/>
</dbReference>